<proteinExistence type="predicted"/>
<keyword evidence="3" id="KW-1185">Reference proteome</keyword>
<reference evidence="2" key="1">
    <citation type="submission" date="2021-03" db="EMBL/GenBank/DDBJ databases">
        <authorList>
            <person name="Tagirdzhanova G."/>
        </authorList>
    </citation>
    <scope>NUCLEOTIDE SEQUENCE</scope>
</reference>
<evidence type="ECO:0000256" key="1">
    <source>
        <dbReference type="SAM" id="MobiDB-lite"/>
    </source>
</evidence>
<evidence type="ECO:0000313" key="2">
    <source>
        <dbReference type="EMBL" id="CAF9926894.1"/>
    </source>
</evidence>
<feature type="compositionally biased region" description="Basic and acidic residues" evidence="1">
    <location>
        <begin position="306"/>
        <end position="319"/>
    </location>
</feature>
<dbReference type="AlphaFoldDB" id="A0A8H3FP85"/>
<feature type="region of interest" description="Disordered" evidence="1">
    <location>
        <begin position="306"/>
        <end position="332"/>
    </location>
</feature>
<organism evidence="2 3">
    <name type="scientific">Heterodermia speciosa</name>
    <dbReference type="NCBI Taxonomy" id="116794"/>
    <lineage>
        <taxon>Eukaryota</taxon>
        <taxon>Fungi</taxon>
        <taxon>Dikarya</taxon>
        <taxon>Ascomycota</taxon>
        <taxon>Pezizomycotina</taxon>
        <taxon>Lecanoromycetes</taxon>
        <taxon>OSLEUM clade</taxon>
        <taxon>Lecanoromycetidae</taxon>
        <taxon>Caliciales</taxon>
        <taxon>Physciaceae</taxon>
        <taxon>Heterodermia</taxon>
    </lineage>
</organism>
<gene>
    <name evidence="2" type="ORF">HETSPECPRED_006447</name>
</gene>
<dbReference type="EMBL" id="CAJPDS010000043">
    <property type="protein sequence ID" value="CAF9926894.1"/>
    <property type="molecule type" value="Genomic_DNA"/>
</dbReference>
<sequence>MATYHEGSASSFDGSTISENDLATILRAEISRMDNENPQVAPNIPAVLPEETTQASVAYPTSTNILGPRPRALFHPYLPSSVPAPNPTLSTSPLRRRRPNRLNSLQPQSSIATASTAYSSGPGYTNFHGYSSAPPGYISAPAGYSSALPGYNGVPPGYNGVPPSYSGVPPGYNGVPPGYSGVPAYTSAPTHPNVPTSANFPPNSTISTPSRWVPPEFDRSSPSAFFGPTPLTPLRLRQISSNKAKIEKIAQVIKGYDRRINKMLQDALNPEQLVLPVDERRTWERGRVGLEMMMLGDELRKAVEEGEREDVLAGRHEDSPAEGGPAALGVPAVRVSAGEVSTA</sequence>
<feature type="region of interest" description="Disordered" evidence="1">
    <location>
        <begin position="77"/>
        <end position="113"/>
    </location>
</feature>
<comment type="caution">
    <text evidence="2">The sequence shown here is derived from an EMBL/GenBank/DDBJ whole genome shotgun (WGS) entry which is preliminary data.</text>
</comment>
<dbReference type="Proteomes" id="UP000664521">
    <property type="component" value="Unassembled WGS sequence"/>
</dbReference>
<evidence type="ECO:0000313" key="3">
    <source>
        <dbReference type="Proteomes" id="UP000664521"/>
    </source>
</evidence>
<protein>
    <submittedName>
        <fullName evidence="2">Uncharacterized protein</fullName>
    </submittedName>
</protein>
<feature type="compositionally biased region" description="Low complexity" evidence="1">
    <location>
        <begin position="101"/>
        <end position="113"/>
    </location>
</feature>
<accession>A0A8H3FP85</accession>
<name>A0A8H3FP85_9LECA</name>